<dbReference type="AlphaFoldDB" id="A0AAJ1WLY4"/>
<organism evidence="2 3">
    <name type="scientific">Oikeobacillus pervagus</name>
    <dbReference type="NCBI Taxonomy" id="1325931"/>
    <lineage>
        <taxon>Bacteria</taxon>
        <taxon>Bacillati</taxon>
        <taxon>Bacillota</taxon>
        <taxon>Bacilli</taxon>
        <taxon>Bacillales</taxon>
        <taxon>Bacillaceae</taxon>
        <taxon>Oikeobacillus</taxon>
    </lineage>
</organism>
<keyword evidence="3" id="KW-1185">Reference proteome</keyword>
<evidence type="ECO:0000256" key="1">
    <source>
        <dbReference type="SAM" id="MobiDB-lite"/>
    </source>
</evidence>
<evidence type="ECO:0000313" key="3">
    <source>
        <dbReference type="Proteomes" id="UP001237207"/>
    </source>
</evidence>
<dbReference type="EMBL" id="JAUSUC010000070">
    <property type="protein sequence ID" value="MDQ0216736.1"/>
    <property type="molecule type" value="Genomic_DNA"/>
</dbReference>
<feature type="region of interest" description="Disordered" evidence="1">
    <location>
        <begin position="23"/>
        <end position="42"/>
    </location>
</feature>
<proteinExistence type="predicted"/>
<reference evidence="2" key="1">
    <citation type="submission" date="2023-07" db="EMBL/GenBank/DDBJ databases">
        <title>Genomic Encyclopedia of Type Strains, Phase IV (KMG-IV): sequencing the most valuable type-strain genomes for metagenomic binning, comparative biology and taxonomic classification.</title>
        <authorList>
            <person name="Goeker M."/>
        </authorList>
    </citation>
    <scope>NUCLEOTIDE SEQUENCE</scope>
    <source>
        <strain evidence="2">DSM 23947</strain>
    </source>
</reference>
<sequence>MATIYFEYSSYLFIGWKLRKDEDEPPDIDSEEFKEIDNKFKS</sequence>
<dbReference type="Proteomes" id="UP001237207">
    <property type="component" value="Unassembled WGS sequence"/>
</dbReference>
<evidence type="ECO:0000313" key="2">
    <source>
        <dbReference type="EMBL" id="MDQ0216736.1"/>
    </source>
</evidence>
<comment type="caution">
    <text evidence="2">The sequence shown here is derived from an EMBL/GenBank/DDBJ whole genome shotgun (WGS) entry which is preliminary data.</text>
</comment>
<accession>A0AAJ1WLY4</accession>
<evidence type="ECO:0008006" key="4">
    <source>
        <dbReference type="Google" id="ProtNLM"/>
    </source>
</evidence>
<protein>
    <recommendedName>
        <fullName evidence="4">YqzL family protein</fullName>
    </recommendedName>
</protein>
<feature type="compositionally biased region" description="Basic and acidic residues" evidence="1">
    <location>
        <begin position="31"/>
        <end position="42"/>
    </location>
</feature>
<name>A0AAJ1WLY4_9BACI</name>
<gene>
    <name evidence="2" type="ORF">J2S13_003220</name>
</gene>